<keyword evidence="1" id="KW-1133">Transmembrane helix</keyword>
<name>A0ABS5P432_9BACT</name>
<dbReference type="RefSeq" id="WP_213274945.1">
    <property type="nucleotide sequence ID" value="NZ_VJYQ01000019.1"/>
</dbReference>
<dbReference type="EMBL" id="VJYU01000022">
    <property type="protein sequence ID" value="MBS4241434.1"/>
    <property type="molecule type" value="Genomic_DNA"/>
</dbReference>
<protein>
    <submittedName>
        <fullName evidence="2">Uncharacterized protein</fullName>
    </submittedName>
</protein>
<dbReference type="Proteomes" id="UP000811399">
    <property type="component" value="Unassembled WGS sequence"/>
</dbReference>
<keyword evidence="1" id="KW-0472">Membrane</keyword>
<evidence type="ECO:0000313" key="2">
    <source>
        <dbReference type="EMBL" id="MBS4241434.1"/>
    </source>
</evidence>
<keyword evidence="1" id="KW-0812">Transmembrane</keyword>
<feature type="transmembrane region" description="Helical" evidence="1">
    <location>
        <begin position="44"/>
        <end position="62"/>
    </location>
</feature>
<proteinExistence type="predicted"/>
<gene>
    <name evidence="2" type="ORF">CVU5213_06825</name>
</gene>
<sequence length="64" mass="7412">MAMRGLNLVAKSYLAKKALYFSLNPSSKIQKSQLVMSDLQTREMLILHTFYAVFLSFLQTYFTI</sequence>
<organism evidence="2 3">
    <name type="scientific">Campylobacter vulpis</name>
    <dbReference type="NCBI Taxonomy" id="1655500"/>
    <lineage>
        <taxon>Bacteria</taxon>
        <taxon>Pseudomonadati</taxon>
        <taxon>Campylobacterota</taxon>
        <taxon>Epsilonproteobacteria</taxon>
        <taxon>Campylobacterales</taxon>
        <taxon>Campylobacteraceae</taxon>
        <taxon>Campylobacter</taxon>
    </lineage>
</organism>
<evidence type="ECO:0000256" key="1">
    <source>
        <dbReference type="SAM" id="Phobius"/>
    </source>
</evidence>
<reference evidence="2 3" key="1">
    <citation type="journal article" date="2021" name="Syst. Appl. Microbiol.">
        <title>nCampylobacter vulpis sp. nov. isolated from wild red foxes.</title>
        <authorList>
            <person name="Parisi A."/>
            <person name="Chiara M."/>
            <person name="Caffara M."/>
            <person name="Mion D."/>
            <person name="Miller W.G."/>
            <person name="Caruso M."/>
            <person name="Manzari C."/>
            <person name="Florio D."/>
            <person name="Capozzi L."/>
            <person name="D'Erchia A.M."/>
            <person name="Manzulli V."/>
            <person name="Zanoni R.G."/>
        </authorList>
    </citation>
    <scope>NUCLEOTIDE SEQUENCE [LARGE SCALE GENOMIC DNA]</scope>
    <source>
        <strain evidence="2 3">52/13</strain>
    </source>
</reference>
<keyword evidence="3" id="KW-1185">Reference proteome</keyword>
<accession>A0ABS5P432</accession>
<comment type="caution">
    <text evidence="2">The sequence shown here is derived from an EMBL/GenBank/DDBJ whole genome shotgun (WGS) entry which is preliminary data.</text>
</comment>
<evidence type="ECO:0000313" key="3">
    <source>
        <dbReference type="Proteomes" id="UP000811399"/>
    </source>
</evidence>